<keyword evidence="4" id="KW-0234">DNA repair</keyword>
<dbReference type="GO" id="GO:0045027">
    <property type="term" value="F:DNA end binding"/>
    <property type="evidence" value="ECO:0007669"/>
    <property type="project" value="TreeGrafter"/>
</dbReference>
<evidence type="ECO:0000256" key="4">
    <source>
        <dbReference type="ARBA" id="ARBA00023204"/>
    </source>
</evidence>
<evidence type="ECO:0000256" key="5">
    <source>
        <dbReference type="ARBA" id="ARBA00023242"/>
    </source>
</evidence>
<feature type="region of interest" description="Disordered" evidence="8">
    <location>
        <begin position="63"/>
        <end position="99"/>
    </location>
</feature>
<evidence type="ECO:0000256" key="2">
    <source>
        <dbReference type="ARBA" id="ARBA00022763"/>
    </source>
</evidence>
<evidence type="ECO:0000313" key="11">
    <source>
        <dbReference type="EMBL" id="RKU48229.1"/>
    </source>
</evidence>
<evidence type="ECO:0000256" key="8">
    <source>
        <dbReference type="SAM" id="MobiDB-lite"/>
    </source>
</evidence>
<feature type="compositionally biased region" description="Acidic residues" evidence="8">
    <location>
        <begin position="537"/>
        <end position="555"/>
    </location>
</feature>
<evidence type="ECO:0000259" key="10">
    <source>
        <dbReference type="Pfam" id="PF21928"/>
    </source>
</evidence>
<gene>
    <name evidence="11" type="ORF">DL546_003372</name>
</gene>
<evidence type="ECO:0000313" key="12">
    <source>
        <dbReference type="Proteomes" id="UP000275385"/>
    </source>
</evidence>
<reference evidence="11 12" key="1">
    <citation type="submission" date="2018-08" db="EMBL/GenBank/DDBJ databases">
        <title>Draft genome of the lignicolous fungus Coniochaeta pulveracea.</title>
        <authorList>
            <person name="Borstlap C.J."/>
            <person name="De Witt R.N."/>
            <person name="Botha A."/>
            <person name="Volschenk H."/>
        </authorList>
    </citation>
    <scope>NUCLEOTIDE SEQUENCE [LARGE SCALE GENOMIC DNA]</scope>
    <source>
        <strain evidence="11 12">CAB683</strain>
    </source>
</reference>
<dbReference type="CDD" id="cd22285">
    <property type="entry name" value="HD_XLF_N"/>
    <property type="match status" value="1"/>
</dbReference>
<evidence type="ECO:0000256" key="6">
    <source>
        <dbReference type="ARBA" id="ARBA00025747"/>
    </source>
</evidence>
<dbReference type="AlphaFoldDB" id="A0A420YK19"/>
<keyword evidence="2" id="KW-0227">DNA damage</keyword>
<accession>A0A420YK19</accession>
<dbReference type="Gene3D" id="2.170.210.10">
    <property type="entry name" value="DNA double-strand break repair and VJ recombination XRCC4, N-terminal"/>
    <property type="match status" value="1"/>
</dbReference>
<feature type="compositionally biased region" description="Low complexity" evidence="8">
    <location>
        <begin position="514"/>
        <end position="526"/>
    </location>
</feature>
<proteinExistence type="inferred from homology"/>
<evidence type="ECO:0000256" key="1">
    <source>
        <dbReference type="ARBA" id="ARBA00004123"/>
    </source>
</evidence>
<feature type="compositionally biased region" description="Basic residues" evidence="8">
    <location>
        <begin position="592"/>
        <end position="606"/>
    </location>
</feature>
<keyword evidence="5" id="KW-0539">Nucleus</keyword>
<comment type="caution">
    <text evidence="11">The sequence shown here is derived from an EMBL/GenBank/DDBJ whole genome shotgun (WGS) entry which is preliminary data.</text>
</comment>
<feature type="compositionally biased region" description="Acidic residues" evidence="8">
    <location>
        <begin position="645"/>
        <end position="660"/>
    </location>
</feature>
<keyword evidence="3" id="KW-0238">DNA-binding</keyword>
<protein>
    <recommendedName>
        <fullName evidence="7">Non-homologous end-joining factor 1</fullName>
    </recommendedName>
</protein>
<dbReference type="PANTHER" id="PTHR32235:SF1">
    <property type="entry name" value="NON-HOMOLOGOUS END-JOINING FACTOR 1"/>
    <property type="match status" value="1"/>
</dbReference>
<dbReference type="Pfam" id="PF21928">
    <property type="entry name" value="XLF_CC"/>
    <property type="match status" value="1"/>
</dbReference>
<name>A0A420YK19_9PEZI</name>
<feature type="compositionally biased region" description="Basic residues" evidence="8">
    <location>
        <begin position="73"/>
        <end position="84"/>
    </location>
</feature>
<sequence>MQHDIAPMAPLPEVIDLTTCTTPEPELMHPAALKRDKSKFNIWSLPPAPGSADGLAEVKQNQASLPLQTAPVAKKKKKDKKKKQTPAATQVKKAKPKDRTLRVSEKNLGKVLRLIYNPASSLVDIEFYFKKFAGSNATIIGGSQAKDAVERLDTGATEKKAFDRLSQMAGVDIIEPILQWGFVGQHLRVVREERGHLNVTERFTIDLDELGHKSSSSSSSSSPFAWRPLPGVSVPGIPGLLVSTDFTSTAQSYTIQLTDLANVWTETLDKRPIIMRALKEDTSIDPTDGPDQIRKLLELLRAAFDPSASEHGDTSLTLTGDTDGEDGLEILVSVVLPKPLRPLKWPMYLKKSSPPAIATELVLPLIHAHQNRVREVDELVAALNEKDGVIAKLVDKLEATGTGLEHVFNQLSGRRKITRAIAEERVKGLAPFVEQDFRKRVDDSNTEGSSDDVSTLLGSVFGGRLRLPSGTGLEIGESPALNDWWTKLGRGKHGALVSRGKETKAASPVRDDAPTAAEPATPAKTKTQARKRPRVADEDESTADEADIDDDDDDFQVQVTPVKRDKPSRNNATQAVNAHTDEDDEDEVQPASHRHQKPALHARSHHVVPDEEEEDNDDGDDFQVQATPSKHDQPAHNTRSSQAAAEDEETASENDDDEIPDSMPLEITKKPPAPKKSGSKLGSIGGKKQAPSQKAANSSPPRTRQRSSSAPDDTATAAQLDEMDISPTPPPPKQAQTPSSRRTPRGGRLGRIGGRAKESTPERGSSPAPSQATPSKRRLGHIGKKVEDSQQEDAARGRSSTKEVDQPVEEEKRETSTERADRKRAELRAEVEKKAHQPTKKKRKF</sequence>
<dbReference type="OrthoDB" id="2155935at2759"/>
<feature type="compositionally biased region" description="Low complexity" evidence="8">
    <location>
        <begin position="675"/>
        <end position="688"/>
    </location>
</feature>
<feature type="domain" description="XLF-like coiled-coil region" evidence="10">
    <location>
        <begin position="353"/>
        <end position="405"/>
    </location>
</feature>
<feature type="region of interest" description="Disordered" evidence="8">
    <location>
        <begin position="493"/>
        <end position="845"/>
    </location>
</feature>
<dbReference type="Proteomes" id="UP000275385">
    <property type="component" value="Unassembled WGS sequence"/>
</dbReference>
<feature type="compositionally biased region" description="Basic residues" evidence="8">
    <location>
        <begin position="836"/>
        <end position="845"/>
    </location>
</feature>
<evidence type="ECO:0000256" key="3">
    <source>
        <dbReference type="ARBA" id="ARBA00023125"/>
    </source>
</evidence>
<dbReference type="InterPro" id="IPR052287">
    <property type="entry name" value="NHEJ_factor"/>
</dbReference>
<feature type="compositionally biased region" description="Basic and acidic residues" evidence="8">
    <location>
        <begin position="499"/>
        <end position="513"/>
    </location>
</feature>
<organism evidence="11 12">
    <name type="scientific">Coniochaeta pulveracea</name>
    <dbReference type="NCBI Taxonomy" id="177199"/>
    <lineage>
        <taxon>Eukaryota</taxon>
        <taxon>Fungi</taxon>
        <taxon>Dikarya</taxon>
        <taxon>Ascomycota</taxon>
        <taxon>Pezizomycotina</taxon>
        <taxon>Sordariomycetes</taxon>
        <taxon>Sordariomycetidae</taxon>
        <taxon>Coniochaetales</taxon>
        <taxon>Coniochaetaceae</taxon>
        <taxon>Coniochaeta</taxon>
    </lineage>
</organism>
<dbReference type="GO" id="GO:0032807">
    <property type="term" value="C:DNA ligase IV complex"/>
    <property type="evidence" value="ECO:0007669"/>
    <property type="project" value="TreeGrafter"/>
</dbReference>
<evidence type="ECO:0000259" key="9">
    <source>
        <dbReference type="Pfam" id="PF09302"/>
    </source>
</evidence>
<feature type="compositionally biased region" description="Acidic residues" evidence="8">
    <location>
        <begin position="610"/>
        <end position="621"/>
    </location>
</feature>
<keyword evidence="12" id="KW-1185">Reference proteome</keyword>
<dbReference type="STRING" id="177199.A0A420YK19"/>
<dbReference type="InterPro" id="IPR053829">
    <property type="entry name" value="XLF-like_CC"/>
</dbReference>
<dbReference type="PANTHER" id="PTHR32235">
    <property type="entry name" value="NON-HOMOLOGOUS END-JOINING FACTOR 1"/>
    <property type="match status" value="1"/>
</dbReference>
<feature type="domain" description="XLF-like N-terminal" evidence="9">
    <location>
        <begin position="226"/>
        <end position="351"/>
    </location>
</feature>
<dbReference type="EMBL" id="QVQW01000005">
    <property type="protein sequence ID" value="RKU48229.1"/>
    <property type="molecule type" value="Genomic_DNA"/>
</dbReference>
<feature type="compositionally biased region" description="Low complexity" evidence="8">
    <location>
        <begin position="698"/>
        <end position="718"/>
    </location>
</feature>
<dbReference type="InterPro" id="IPR015381">
    <property type="entry name" value="XLF-like_N"/>
</dbReference>
<dbReference type="InterPro" id="IPR038051">
    <property type="entry name" value="XRCC4-like_N_sf"/>
</dbReference>
<feature type="compositionally biased region" description="Basic and acidic residues" evidence="8">
    <location>
        <begin position="784"/>
        <end position="835"/>
    </location>
</feature>
<dbReference type="Pfam" id="PF09302">
    <property type="entry name" value="XLF"/>
    <property type="match status" value="1"/>
</dbReference>
<comment type="subcellular location">
    <subcellularLocation>
        <location evidence="1">Nucleus</location>
    </subcellularLocation>
</comment>
<comment type="similarity">
    <text evidence="6">Belongs to the XRCC4-XLF family. XLF subfamily.</text>
</comment>
<dbReference type="GO" id="GO:0006303">
    <property type="term" value="P:double-strand break repair via nonhomologous end joining"/>
    <property type="evidence" value="ECO:0007669"/>
    <property type="project" value="TreeGrafter"/>
</dbReference>
<evidence type="ECO:0000256" key="7">
    <source>
        <dbReference type="ARBA" id="ARBA00044529"/>
    </source>
</evidence>